<evidence type="ECO:0000313" key="9">
    <source>
        <dbReference type="EMBL" id="MEX0468510.1"/>
    </source>
</evidence>
<dbReference type="PROSITE" id="PS51710">
    <property type="entry name" value="G_OBG"/>
    <property type="match status" value="1"/>
</dbReference>
<evidence type="ECO:0000256" key="2">
    <source>
        <dbReference type="ARBA" id="ARBA00022741"/>
    </source>
</evidence>
<keyword evidence="4 5" id="KW-0342">GTP-binding</keyword>
<feature type="binding site" evidence="5">
    <location>
        <begin position="315"/>
        <end position="317"/>
    </location>
    <ligand>
        <name>GTP</name>
        <dbReference type="ChEBI" id="CHEBI:37565"/>
    </ligand>
</feature>
<dbReference type="InterPro" id="IPR031167">
    <property type="entry name" value="G_OBG"/>
</dbReference>
<evidence type="ECO:0000256" key="1">
    <source>
        <dbReference type="ARBA" id="ARBA00007699"/>
    </source>
</evidence>
<dbReference type="HAMAP" id="MF_01454">
    <property type="entry name" value="GTPase_Obg"/>
    <property type="match status" value="1"/>
</dbReference>
<feature type="region of interest" description="Disordered" evidence="6">
    <location>
        <begin position="335"/>
        <end position="354"/>
    </location>
</feature>
<dbReference type="PROSITE" id="PS51883">
    <property type="entry name" value="OBG"/>
    <property type="match status" value="1"/>
</dbReference>
<dbReference type="PANTHER" id="PTHR11702:SF31">
    <property type="entry name" value="MITOCHONDRIAL RIBOSOME-ASSOCIATED GTPASE 2"/>
    <property type="match status" value="1"/>
</dbReference>
<gene>
    <name evidence="9" type="primary">obgE</name>
    <name evidence="5" type="synonym">obg</name>
    <name evidence="9" type="ORF">V6X73_01995</name>
</gene>
<name>A0ABV3TA48_9GAMM</name>
<dbReference type="SUPFAM" id="SSF52540">
    <property type="entry name" value="P-loop containing nucleoside triphosphate hydrolases"/>
    <property type="match status" value="1"/>
</dbReference>
<dbReference type="InterPro" id="IPR045086">
    <property type="entry name" value="OBG_GTPase"/>
</dbReference>
<feature type="binding site" evidence="5">
    <location>
        <position position="193"/>
    </location>
    <ligand>
        <name>Mg(2+)</name>
        <dbReference type="ChEBI" id="CHEBI:18420"/>
    </ligand>
</feature>
<protein>
    <recommendedName>
        <fullName evidence="5">GTPase Obg</fullName>
        <ecNumber evidence="5">3.6.5.-</ecNumber>
    </recommendedName>
    <alternativeName>
        <fullName evidence="5">GTP-binding protein Obg</fullName>
    </alternativeName>
</protein>
<keyword evidence="5" id="KW-0963">Cytoplasm</keyword>
<dbReference type="InterPro" id="IPR006073">
    <property type="entry name" value="GTP-bd"/>
</dbReference>
<dbReference type="Gene3D" id="3.40.50.300">
    <property type="entry name" value="P-loop containing nucleotide triphosphate hydrolases"/>
    <property type="match status" value="1"/>
</dbReference>
<feature type="region of interest" description="Disordered" evidence="6">
    <location>
        <begin position="127"/>
        <end position="146"/>
    </location>
</feature>
<evidence type="ECO:0000256" key="5">
    <source>
        <dbReference type="HAMAP-Rule" id="MF_01454"/>
    </source>
</evidence>
<dbReference type="Proteomes" id="UP001556709">
    <property type="component" value="Unassembled WGS sequence"/>
</dbReference>
<accession>A0ABV3TA48</accession>
<evidence type="ECO:0000259" key="8">
    <source>
        <dbReference type="PROSITE" id="PS51883"/>
    </source>
</evidence>
<dbReference type="InterPro" id="IPR036726">
    <property type="entry name" value="GTP1_OBG_dom_sf"/>
</dbReference>
<dbReference type="PANTHER" id="PTHR11702">
    <property type="entry name" value="DEVELOPMENTALLY REGULATED GTP-BINDING PROTEIN-RELATED"/>
    <property type="match status" value="1"/>
</dbReference>
<comment type="subunit">
    <text evidence="5">Monomer.</text>
</comment>
<dbReference type="InterPro" id="IPR006169">
    <property type="entry name" value="GTP1_OBG_dom"/>
</dbReference>
<comment type="caution">
    <text evidence="9">The sequence shown here is derived from an EMBL/GenBank/DDBJ whole genome shotgun (WGS) entry which is preliminary data.</text>
</comment>
<comment type="function">
    <text evidence="5">An essential GTPase which binds GTP, GDP and possibly (p)ppGpp with moderate affinity, with high nucleotide exchange rates and a fairly low GTP hydrolysis rate. Plays a role in control of the cell cycle, stress response, ribosome biogenesis and in those bacteria that undergo differentiation, in morphogenesis control.</text>
</comment>
<feature type="domain" description="Obg" evidence="8">
    <location>
        <begin position="1"/>
        <end position="159"/>
    </location>
</feature>
<comment type="similarity">
    <text evidence="1 5">Belongs to the TRAFAC class OBG-HflX-like GTPase superfamily. OBG GTPase family.</text>
</comment>
<keyword evidence="5" id="KW-0378">Hydrolase</keyword>
<dbReference type="Pfam" id="PF01018">
    <property type="entry name" value="GTP1_OBG"/>
    <property type="match status" value="1"/>
</dbReference>
<dbReference type="EMBL" id="JBAKFM010000001">
    <property type="protein sequence ID" value="MEX0468510.1"/>
    <property type="molecule type" value="Genomic_DNA"/>
</dbReference>
<proteinExistence type="inferred from homology"/>
<dbReference type="PROSITE" id="PS00905">
    <property type="entry name" value="GTP1_OBG"/>
    <property type="match status" value="1"/>
</dbReference>
<feature type="binding site" evidence="5">
    <location>
        <begin position="191"/>
        <end position="195"/>
    </location>
    <ligand>
        <name>GTP</name>
        <dbReference type="ChEBI" id="CHEBI:37565"/>
    </ligand>
</feature>
<dbReference type="InterPro" id="IPR027417">
    <property type="entry name" value="P-loop_NTPase"/>
</dbReference>
<evidence type="ECO:0000256" key="4">
    <source>
        <dbReference type="ARBA" id="ARBA00023134"/>
    </source>
</evidence>
<dbReference type="InterPro" id="IPR014100">
    <property type="entry name" value="GTP-bd_Obg/CgtA"/>
</dbReference>
<evidence type="ECO:0000259" key="7">
    <source>
        <dbReference type="PROSITE" id="PS51710"/>
    </source>
</evidence>
<feature type="binding site" evidence="5">
    <location>
        <position position="173"/>
    </location>
    <ligand>
        <name>Mg(2+)</name>
        <dbReference type="ChEBI" id="CHEBI:18420"/>
    </ligand>
</feature>
<keyword evidence="2 5" id="KW-0547">Nucleotide-binding</keyword>
<keyword evidence="5" id="KW-0479">Metal-binding</keyword>
<dbReference type="Pfam" id="PF01926">
    <property type="entry name" value="MMR_HSR1"/>
    <property type="match status" value="1"/>
</dbReference>
<dbReference type="RefSeq" id="WP_367957989.1">
    <property type="nucleotide sequence ID" value="NZ_JBAKFK010000001.1"/>
</dbReference>
<dbReference type="NCBIfam" id="NF008955">
    <property type="entry name" value="PRK12297.1"/>
    <property type="match status" value="1"/>
</dbReference>
<dbReference type="NCBIfam" id="NF008956">
    <property type="entry name" value="PRK12299.1"/>
    <property type="match status" value="1"/>
</dbReference>
<dbReference type="InterPro" id="IPR006074">
    <property type="entry name" value="GTP1-OBG_CS"/>
</dbReference>
<evidence type="ECO:0000313" key="10">
    <source>
        <dbReference type="Proteomes" id="UP001556709"/>
    </source>
</evidence>
<organism evidence="9 10">
    <name type="scientific">Spiribacter pallidus</name>
    <dbReference type="NCBI Taxonomy" id="1987936"/>
    <lineage>
        <taxon>Bacteria</taxon>
        <taxon>Pseudomonadati</taxon>
        <taxon>Pseudomonadota</taxon>
        <taxon>Gammaproteobacteria</taxon>
        <taxon>Chromatiales</taxon>
        <taxon>Ectothiorhodospiraceae</taxon>
        <taxon>Spiribacter</taxon>
    </lineage>
</organism>
<comment type="cofactor">
    <cofactor evidence="5">
        <name>Mg(2+)</name>
        <dbReference type="ChEBI" id="CHEBI:18420"/>
    </cofactor>
</comment>
<feature type="domain" description="OBG-type G" evidence="7">
    <location>
        <begin position="160"/>
        <end position="334"/>
    </location>
</feature>
<keyword evidence="3 5" id="KW-0460">Magnesium</keyword>
<dbReference type="PRINTS" id="PR00326">
    <property type="entry name" value="GTP1OBG"/>
</dbReference>
<feature type="binding site" evidence="5">
    <location>
        <begin position="213"/>
        <end position="216"/>
    </location>
    <ligand>
        <name>GTP</name>
        <dbReference type="ChEBI" id="CHEBI:37565"/>
    </ligand>
</feature>
<feature type="binding site" evidence="5">
    <location>
        <begin position="284"/>
        <end position="287"/>
    </location>
    <ligand>
        <name>GTP</name>
        <dbReference type="ChEBI" id="CHEBI:37565"/>
    </ligand>
</feature>
<dbReference type="EC" id="3.6.5.-" evidence="5"/>
<dbReference type="Gene3D" id="2.70.210.12">
    <property type="entry name" value="GTP1/OBG domain"/>
    <property type="match status" value="1"/>
</dbReference>
<sequence length="354" mass="37373">MKFVDEASIQVTAGDGGDGCVSFRREKYIPRGGPDGGDGGRGGSVWLVADPGLNTLADFRHSRRFAAQRGHNGQGRQMTGRSAEDIVIPVPVGTVVRDADTDELLGDLTRSDERLCVAAGGEGGLGNVHFKSSTNRAPRQSVPGTAGERRRLALELRLLADVGLLGLPNAGKSTFLRAVSAARPRVADYPFTTLHPGLGVVRIGPGSSFTVADIPGLIEGAAQGAGLGTRFLRHLSRTRLLLHLVDAGSLLEGRDPVAEVETVAGELQAYHADLAARPRWLVVNKSDLFADNTAETLAETLRQRLEWSGPVFIVSAETGAGIEAVCQAAMTFLDESGQRPGREGPVQQETAGDD</sequence>
<dbReference type="NCBIfam" id="TIGR02729">
    <property type="entry name" value="Obg_CgtA"/>
    <property type="match status" value="1"/>
</dbReference>
<dbReference type="CDD" id="cd01898">
    <property type="entry name" value="Obg"/>
    <property type="match status" value="1"/>
</dbReference>
<keyword evidence="10" id="KW-1185">Reference proteome</keyword>
<dbReference type="SUPFAM" id="SSF82051">
    <property type="entry name" value="Obg GTP-binding protein N-terminal domain"/>
    <property type="match status" value="1"/>
</dbReference>
<dbReference type="PIRSF" id="PIRSF002401">
    <property type="entry name" value="GTP_bd_Obg/CgtA"/>
    <property type="match status" value="1"/>
</dbReference>
<evidence type="ECO:0000256" key="6">
    <source>
        <dbReference type="SAM" id="MobiDB-lite"/>
    </source>
</evidence>
<reference evidence="9 10" key="1">
    <citation type="submission" date="2024-02" db="EMBL/GenBank/DDBJ databases">
        <title>New especies of Spiribacter isolated from saline water.</title>
        <authorList>
            <person name="Leon M.J."/>
            <person name="De La Haba R."/>
            <person name="Sanchez-Porro C."/>
            <person name="Ventosa A."/>
        </authorList>
    </citation>
    <scope>NUCLEOTIDE SEQUENCE [LARGE SCALE GENOMIC DNA]</scope>
    <source>
        <strain evidence="10">ag22IC6-390</strain>
    </source>
</reference>
<evidence type="ECO:0000256" key="3">
    <source>
        <dbReference type="ARBA" id="ARBA00022842"/>
    </source>
</evidence>
<comment type="subcellular location">
    <subcellularLocation>
        <location evidence="5">Cytoplasm</location>
    </subcellularLocation>
</comment>
<feature type="binding site" evidence="5">
    <location>
        <begin position="166"/>
        <end position="173"/>
    </location>
    <ligand>
        <name>GTP</name>
        <dbReference type="ChEBI" id="CHEBI:37565"/>
    </ligand>
</feature>